<dbReference type="SUPFAM" id="SSF56436">
    <property type="entry name" value="C-type lectin-like"/>
    <property type="match status" value="1"/>
</dbReference>
<evidence type="ECO:0000256" key="1">
    <source>
        <dbReference type="SAM" id="Phobius"/>
    </source>
</evidence>
<accession>A0A8T2MF39</accession>
<keyword evidence="1" id="KW-0472">Membrane</keyword>
<proteinExistence type="predicted"/>
<keyword evidence="1" id="KW-0812">Transmembrane</keyword>
<reference evidence="2 3" key="1">
    <citation type="submission" date="2021-07" db="EMBL/GenBank/DDBJ databases">
        <authorList>
            <person name="Imarazene B."/>
            <person name="Zahm M."/>
            <person name="Klopp C."/>
            <person name="Cabau C."/>
            <person name="Beille S."/>
            <person name="Jouanno E."/>
            <person name="Castinel A."/>
            <person name="Lluch J."/>
            <person name="Gil L."/>
            <person name="Kuchtly C."/>
            <person name="Lopez Roques C."/>
            <person name="Donnadieu C."/>
            <person name="Parrinello H."/>
            <person name="Journot L."/>
            <person name="Du K."/>
            <person name="Schartl M."/>
            <person name="Retaux S."/>
            <person name="Guiguen Y."/>
        </authorList>
    </citation>
    <scope>NUCLEOTIDE SEQUENCE [LARGE SCALE GENOMIC DNA]</scope>
    <source>
        <strain evidence="2">Pach_M1</strain>
        <tissue evidence="2">Testis</tissue>
    </source>
</reference>
<evidence type="ECO:0008006" key="4">
    <source>
        <dbReference type="Google" id="ProtNLM"/>
    </source>
</evidence>
<keyword evidence="1" id="KW-1133">Transmembrane helix</keyword>
<feature type="transmembrane region" description="Helical" evidence="1">
    <location>
        <begin position="58"/>
        <end position="80"/>
    </location>
</feature>
<evidence type="ECO:0000313" key="2">
    <source>
        <dbReference type="EMBL" id="KAG9281977.1"/>
    </source>
</evidence>
<dbReference type="AlphaFoldDB" id="A0A8T2MF39"/>
<gene>
    <name evidence="2" type="ORF">AMEX_G563</name>
</gene>
<sequence>MAMEMQQRSFNIFEEGGQREEGLSYRTEDTYQCLQNPPTALPKTEQPASDKYGIRKMVLLPFIIIIILLTAILCIVGAHYHHFRQTRVELGSDQNTNREAWFLNGNSFYLFWTRHGDCDTAVQFCEKRGATLAVVEENNMDWLKSETKGKHFLVRTNQFESSGDTYMDEEISECEFIDATSIPDVNNVEGWVCERAVN</sequence>
<protein>
    <recommendedName>
        <fullName evidence="4">C-type lectin domain-containing protein</fullName>
    </recommendedName>
</protein>
<evidence type="ECO:0000313" key="3">
    <source>
        <dbReference type="Proteomes" id="UP000752171"/>
    </source>
</evidence>
<comment type="caution">
    <text evidence="2">The sequence shown here is derived from an EMBL/GenBank/DDBJ whole genome shotgun (WGS) entry which is preliminary data.</text>
</comment>
<dbReference type="EMBL" id="JAICCE010000001">
    <property type="protein sequence ID" value="KAG9281977.1"/>
    <property type="molecule type" value="Genomic_DNA"/>
</dbReference>
<dbReference type="Proteomes" id="UP000752171">
    <property type="component" value="Unassembled WGS sequence"/>
</dbReference>
<dbReference type="InterPro" id="IPR016187">
    <property type="entry name" value="CTDL_fold"/>
</dbReference>
<name>A0A8T2MF39_ASTMX</name>
<organism evidence="2 3">
    <name type="scientific">Astyanax mexicanus</name>
    <name type="common">Blind cave fish</name>
    <name type="synonym">Astyanax fasciatus mexicanus</name>
    <dbReference type="NCBI Taxonomy" id="7994"/>
    <lineage>
        <taxon>Eukaryota</taxon>
        <taxon>Metazoa</taxon>
        <taxon>Chordata</taxon>
        <taxon>Craniata</taxon>
        <taxon>Vertebrata</taxon>
        <taxon>Euteleostomi</taxon>
        <taxon>Actinopterygii</taxon>
        <taxon>Neopterygii</taxon>
        <taxon>Teleostei</taxon>
        <taxon>Ostariophysi</taxon>
        <taxon>Characiformes</taxon>
        <taxon>Characoidei</taxon>
        <taxon>Acestrorhamphidae</taxon>
        <taxon>Acestrorhamphinae</taxon>
        <taxon>Astyanax</taxon>
    </lineage>
</organism>
<dbReference type="InterPro" id="IPR016186">
    <property type="entry name" value="C-type_lectin-like/link_sf"/>
</dbReference>
<dbReference type="Gene3D" id="3.10.100.10">
    <property type="entry name" value="Mannose-Binding Protein A, subunit A"/>
    <property type="match status" value="1"/>
</dbReference>